<sequence length="183" mass="20018">MVLSARRLLVGGAAVAAVVCANSHCDADTSLVVHKYGGACLARKIPLSTRWCSVAPCRDVLSRVASRGCRNNMYMRVLAQCESLPVVHKADDLDGDGQSDYTSVRREAQNAGVYDKNVLSKEALEKKPRRRRRKARKQPLSPAPTTTMTKGMSRTRTATLRTRMVPTRTTNLTTCMAAKLAPT</sequence>
<proteinExistence type="predicted"/>
<dbReference type="AlphaFoldDB" id="A0A024TYT0"/>
<protein>
    <submittedName>
        <fullName evidence="3">Uncharacterized protein</fullName>
    </submittedName>
</protein>
<evidence type="ECO:0000256" key="2">
    <source>
        <dbReference type="SAM" id="SignalP"/>
    </source>
</evidence>
<gene>
    <name evidence="3" type="ORF">H310_08625</name>
</gene>
<feature type="compositionally biased region" description="Polar residues" evidence="1">
    <location>
        <begin position="143"/>
        <end position="160"/>
    </location>
</feature>
<feature type="region of interest" description="Disordered" evidence="1">
    <location>
        <begin position="121"/>
        <end position="163"/>
    </location>
</feature>
<organism evidence="3">
    <name type="scientific">Aphanomyces invadans</name>
    <dbReference type="NCBI Taxonomy" id="157072"/>
    <lineage>
        <taxon>Eukaryota</taxon>
        <taxon>Sar</taxon>
        <taxon>Stramenopiles</taxon>
        <taxon>Oomycota</taxon>
        <taxon>Saprolegniomycetes</taxon>
        <taxon>Saprolegniales</taxon>
        <taxon>Verrucalvaceae</taxon>
        <taxon>Aphanomyces</taxon>
    </lineage>
</organism>
<name>A0A024TYT0_9STRA</name>
<dbReference type="RefSeq" id="XP_008872684.1">
    <property type="nucleotide sequence ID" value="XM_008874462.1"/>
</dbReference>
<evidence type="ECO:0000256" key="1">
    <source>
        <dbReference type="SAM" id="MobiDB-lite"/>
    </source>
</evidence>
<feature type="compositionally biased region" description="Basic residues" evidence="1">
    <location>
        <begin position="127"/>
        <end position="137"/>
    </location>
</feature>
<accession>A0A024TYT0</accession>
<keyword evidence="2" id="KW-0732">Signal</keyword>
<feature type="signal peptide" evidence="2">
    <location>
        <begin position="1"/>
        <end position="21"/>
    </location>
</feature>
<dbReference type="VEuPathDB" id="FungiDB:H310_08625"/>
<dbReference type="GeneID" id="20085675"/>
<dbReference type="EMBL" id="KI913969">
    <property type="protein sequence ID" value="ETV98487.1"/>
    <property type="molecule type" value="Genomic_DNA"/>
</dbReference>
<dbReference type="OrthoDB" id="10578501at2759"/>
<evidence type="ECO:0000313" key="3">
    <source>
        <dbReference type="EMBL" id="ETV98487.1"/>
    </source>
</evidence>
<reference evidence="3" key="1">
    <citation type="submission" date="2013-12" db="EMBL/GenBank/DDBJ databases">
        <title>The Genome Sequence of Aphanomyces invadans NJM9701.</title>
        <authorList>
            <consortium name="The Broad Institute Genomics Platform"/>
            <person name="Russ C."/>
            <person name="Tyler B."/>
            <person name="van West P."/>
            <person name="Dieguez-Uribeondo J."/>
            <person name="Young S.K."/>
            <person name="Zeng Q."/>
            <person name="Gargeya S."/>
            <person name="Fitzgerald M."/>
            <person name="Abouelleil A."/>
            <person name="Alvarado L."/>
            <person name="Chapman S.B."/>
            <person name="Gainer-Dewar J."/>
            <person name="Goldberg J."/>
            <person name="Griggs A."/>
            <person name="Gujja S."/>
            <person name="Hansen M."/>
            <person name="Howarth C."/>
            <person name="Imamovic A."/>
            <person name="Ireland A."/>
            <person name="Larimer J."/>
            <person name="McCowan C."/>
            <person name="Murphy C."/>
            <person name="Pearson M."/>
            <person name="Poon T.W."/>
            <person name="Priest M."/>
            <person name="Roberts A."/>
            <person name="Saif S."/>
            <person name="Shea T."/>
            <person name="Sykes S."/>
            <person name="Wortman J."/>
            <person name="Nusbaum C."/>
            <person name="Birren B."/>
        </authorList>
    </citation>
    <scope>NUCLEOTIDE SEQUENCE [LARGE SCALE GENOMIC DNA]</scope>
    <source>
        <strain evidence="3">NJM9701</strain>
    </source>
</reference>
<feature type="chain" id="PRO_5001537862" evidence="2">
    <location>
        <begin position="22"/>
        <end position="183"/>
    </location>
</feature>